<feature type="compositionally biased region" description="Basic and acidic residues" evidence="2">
    <location>
        <begin position="1"/>
        <end position="19"/>
    </location>
</feature>
<evidence type="ECO:0000313" key="5">
    <source>
        <dbReference type="EMBL" id="CAF3781221.1"/>
    </source>
</evidence>
<dbReference type="Gene3D" id="2.30.42.10">
    <property type="match status" value="1"/>
</dbReference>
<gene>
    <name evidence="4" type="ORF">GPM918_LOCUS14213</name>
    <name evidence="5" type="ORF">SRO942_LOCUS14213</name>
</gene>
<feature type="compositionally biased region" description="Basic and acidic residues" evidence="2">
    <location>
        <begin position="348"/>
        <end position="363"/>
    </location>
</feature>
<sequence length="1186" mass="135294">MYRPYERKQGSQQTPDHRPRLCHLRPTTTCQGYGFFLQRFNKNISEHIISDVFPNTPAEVAGLRQYDRIIEVNYVNVMNEHQEKVKERIRTEKGECLLLVLDPEANSHYSKLRKVVTSTNGDVVHKGFKVIQGCRRKPLILADPTPPGIVPSTPGFKAPVPLPRTQIPAIIATTDVTGSTVNRSDLGKTASELVDYPTSAFLLTTAVTSAAPSTPLSEVTISLSRIETQLQSPEKLLAPAQSPAIVPLSVDTNVNDVAFQETMDIDLPPPLDDNEYANYEENLSAYGMTSVQAGSRIIDRRKMEFLAELENMNEEEKRRVTEMGDAQKCIFPDINEQLPLNEVHVEQMKQRATEDAQSTRRCDSATMNDNSDEWLLGETKPRKIQDVHKQHQHDKDIIENQQTTASMPIQDRKYESDSDTESDADERPTIRIIKNRNKSATMNTDIEHNYSTERKKSTQLTVAAVSELLGVDVPPTFKKSVQQVTDPIHLLIDGFSELKKRQLKQSSNATHSQSSVIHHQTESDNEQPSAPINLPKKRDFTVSEMIVGYVKDCVNPYLFHERLLKIKPEALKAGNLDGVGKTVHIYHKIVSSIAGKLKADCFNNLSTLKKEYERTIMPNTPVSGIIQFISYEPCYIICINSVALSFWKRYVNEEDAEITWDATGGIIQCKATRKKVLYYEMTAANPVKRATSIPLTFLLSENHDLTTVKHWIKLFKALYKKQFAQSNETPFPVPRYIINDRAQVFVQTALRVFNNETFTDFNQRAYRIITGSYTSDDLRKTIPHACTAHIMKDFKILSRKVGQTDKKEIQTITHDQNHLISIEEDAYDIQHIGDDDDTQEKATQNTRTWMSEEQTLNEFDSNIKTDMNKIFQKVYHQYVTAGADSSSLNEKNDLKKLTQKQSFLVRFNKLYIATVHIWSSILLGDLDRYRTGISNLESIQKVQRTTATSEKRMSVVKNVELNGRIYKCLDIALKDLCTETLATQKQAGTQIAHVMEFPTVRGIEERWSQRKYGFYQKYTAAADKTLSISLDEVKFYCDSKKIIIWENKNKKHSLENSLFQAVTYVQRIQANMTNMNSIALTEPHESLHFLLTQALLHKKTMKEKMIIDVLNKLTTDIEQLSRKNSFVHLYPFIERFVFPIINTNVTLTTMLCSTCGACGNSFEFLNDHKMLTIQANDVRHTKQLME</sequence>
<dbReference type="GO" id="GO:0043495">
    <property type="term" value="F:protein-membrane adaptor activity"/>
    <property type="evidence" value="ECO:0007669"/>
    <property type="project" value="TreeGrafter"/>
</dbReference>
<dbReference type="InterPro" id="IPR001478">
    <property type="entry name" value="PDZ"/>
</dbReference>
<dbReference type="EMBL" id="CAJOBC010003388">
    <property type="protein sequence ID" value="CAF3781221.1"/>
    <property type="molecule type" value="Genomic_DNA"/>
</dbReference>
<dbReference type="CDD" id="cd06768">
    <property type="entry name" value="PDZ_NHERF-like"/>
    <property type="match status" value="1"/>
</dbReference>
<evidence type="ECO:0000256" key="2">
    <source>
        <dbReference type="SAM" id="MobiDB-lite"/>
    </source>
</evidence>
<dbReference type="GO" id="GO:0016324">
    <property type="term" value="C:apical plasma membrane"/>
    <property type="evidence" value="ECO:0007669"/>
    <property type="project" value="TreeGrafter"/>
</dbReference>
<evidence type="ECO:0000256" key="1">
    <source>
        <dbReference type="ARBA" id="ARBA00022737"/>
    </source>
</evidence>
<keyword evidence="6" id="KW-1185">Reference proteome</keyword>
<proteinExistence type="predicted"/>
<comment type="caution">
    <text evidence="4">The sequence shown here is derived from an EMBL/GenBank/DDBJ whole genome shotgun (WGS) entry which is preliminary data.</text>
</comment>
<accession>A0A814HJU7</accession>
<dbReference type="InterPro" id="IPR051067">
    <property type="entry name" value="NHER"/>
</dbReference>
<feature type="compositionally biased region" description="Basic and acidic residues" evidence="2">
    <location>
        <begin position="379"/>
        <end position="398"/>
    </location>
</feature>
<feature type="region of interest" description="Disordered" evidence="2">
    <location>
        <begin position="503"/>
        <end position="534"/>
    </location>
</feature>
<dbReference type="Proteomes" id="UP000681722">
    <property type="component" value="Unassembled WGS sequence"/>
</dbReference>
<name>A0A814HJU7_9BILA</name>
<reference evidence="4" key="1">
    <citation type="submission" date="2021-02" db="EMBL/GenBank/DDBJ databases">
        <authorList>
            <person name="Nowell W R."/>
        </authorList>
    </citation>
    <scope>NUCLEOTIDE SEQUENCE</scope>
</reference>
<feature type="region of interest" description="Disordered" evidence="2">
    <location>
        <begin position="1"/>
        <end position="22"/>
    </location>
</feature>
<keyword evidence="1" id="KW-0677">Repeat</keyword>
<feature type="domain" description="PDZ" evidence="3">
    <location>
        <begin position="21"/>
        <end position="104"/>
    </location>
</feature>
<dbReference type="SMART" id="SM00228">
    <property type="entry name" value="PDZ"/>
    <property type="match status" value="1"/>
</dbReference>
<dbReference type="AlphaFoldDB" id="A0A814HJU7"/>
<dbReference type="SUPFAM" id="SSF50156">
    <property type="entry name" value="PDZ domain-like"/>
    <property type="match status" value="1"/>
</dbReference>
<feature type="compositionally biased region" description="Polar residues" evidence="2">
    <location>
        <begin position="504"/>
        <end position="518"/>
    </location>
</feature>
<dbReference type="Pfam" id="PF00595">
    <property type="entry name" value="PDZ"/>
    <property type="match status" value="1"/>
</dbReference>
<organism evidence="4 6">
    <name type="scientific">Didymodactylos carnosus</name>
    <dbReference type="NCBI Taxonomy" id="1234261"/>
    <lineage>
        <taxon>Eukaryota</taxon>
        <taxon>Metazoa</taxon>
        <taxon>Spiralia</taxon>
        <taxon>Gnathifera</taxon>
        <taxon>Rotifera</taxon>
        <taxon>Eurotatoria</taxon>
        <taxon>Bdelloidea</taxon>
        <taxon>Philodinida</taxon>
        <taxon>Philodinidae</taxon>
        <taxon>Didymodactylos</taxon>
    </lineage>
</organism>
<dbReference type="OrthoDB" id="10055366at2759"/>
<evidence type="ECO:0000313" key="4">
    <source>
        <dbReference type="EMBL" id="CAF1009954.1"/>
    </source>
</evidence>
<dbReference type="PANTHER" id="PTHR14191">
    <property type="entry name" value="PDZ DOMAIN CONTAINING PROTEIN"/>
    <property type="match status" value="1"/>
</dbReference>
<feature type="region of interest" description="Disordered" evidence="2">
    <location>
        <begin position="348"/>
        <end position="429"/>
    </location>
</feature>
<dbReference type="EMBL" id="CAJNOQ010003388">
    <property type="protein sequence ID" value="CAF1009954.1"/>
    <property type="molecule type" value="Genomic_DNA"/>
</dbReference>
<protein>
    <recommendedName>
        <fullName evidence="3">PDZ domain-containing protein</fullName>
    </recommendedName>
</protein>
<dbReference type="PROSITE" id="PS50106">
    <property type="entry name" value="PDZ"/>
    <property type="match status" value="1"/>
</dbReference>
<evidence type="ECO:0000259" key="3">
    <source>
        <dbReference type="PROSITE" id="PS50106"/>
    </source>
</evidence>
<evidence type="ECO:0000313" key="6">
    <source>
        <dbReference type="Proteomes" id="UP000663829"/>
    </source>
</evidence>
<dbReference type="Proteomes" id="UP000663829">
    <property type="component" value="Unassembled WGS sequence"/>
</dbReference>
<dbReference type="PANTHER" id="PTHR14191:SF28">
    <property type="entry name" value="GH04176P-RELATED"/>
    <property type="match status" value="1"/>
</dbReference>
<dbReference type="InterPro" id="IPR036034">
    <property type="entry name" value="PDZ_sf"/>
</dbReference>
<dbReference type="GO" id="GO:0072659">
    <property type="term" value="P:protein localization to plasma membrane"/>
    <property type="evidence" value="ECO:0007669"/>
    <property type="project" value="TreeGrafter"/>
</dbReference>